<comment type="cofactor">
    <cofactor evidence="1 9">
        <name>pyridoxal 5'-phosphate</name>
        <dbReference type="ChEBI" id="CHEBI:597326"/>
    </cofactor>
</comment>
<dbReference type="GO" id="GO:0005737">
    <property type="term" value="C:cytoplasm"/>
    <property type="evidence" value="ECO:0007669"/>
    <property type="project" value="TreeGrafter"/>
</dbReference>
<dbReference type="InterPro" id="IPR029066">
    <property type="entry name" value="PLP-binding_barrel"/>
</dbReference>
<comment type="catalytic activity">
    <reaction evidence="8">
        <text>L-ornithine + H(+) = putrescine + CO2</text>
        <dbReference type="Rhea" id="RHEA:22964"/>
        <dbReference type="ChEBI" id="CHEBI:15378"/>
        <dbReference type="ChEBI" id="CHEBI:16526"/>
        <dbReference type="ChEBI" id="CHEBI:46911"/>
        <dbReference type="ChEBI" id="CHEBI:326268"/>
        <dbReference type="EC" id="4.1.1.17"/>
    </reaction>
</comment>
<dbReference type="GO" id="GO:0033387">
    <property type="term" value="P:putrescine biosynthetic process from arginine, via ornithine"/>
    <property type="evidence" value="ECO:0007669"/>
    <property type="project" value="TreeGrafter"/>
</dbReference>
<accession>A0A3A3YNE1</accession>
<reference evidence="12 13" key="1">
    <citation type="submission" date="2018-09" db="EMBL/GenBank/DDBJ databases">
        <title>YIM 75000 draft genome.</title>
        <authorList>
            <person name="Tang S."/>
            <person name="Feng Y."/>
        </authorList>
    </citation>
    <scope>NUCLEOTIDE SEQUENCE [LARGE SCALE GENOMIC DNA]</scope>
    <source>
        <strain evidence="12 13">YIM 75000</strain>
    </source>
</reference>
<sequence>MGAALPAGRGRGHGLRARRGAPRPRRHRRPAHHRARGGLGGGARLLRRRRRPRPRGRRAPRPAARARPAARGVRPRRGARQPRRAPLGDVGAARPARGQRRGRRGRAARRQGRRRRGLLRRRRRRPRGLPPGGPQRGGRRVSASSVPATAGPTPVLVLDHAVLRAAHARLVSALPGVRLHYAVKCNSDPELLRTLAGEGCGFEVASAPELDLLVGLGVDPAGLLFSNPVKPAAHVRRAHAAGVRRFAADGDEELAKLAACAPGASVLLRLAPPRVASRVASEGKFGVGPEEAVRLLLAARDRGLDPLGLTFHVGSQTTCAAAWDAALAQCADAMRALAGHGVRLRLVDVGGGFPAAYADQRPDLAALGTAVVAGLGRLPYPVEVVAEPGRALVAAAGTMVCEVLGVAHRRGRRWAHLDAGAFNGFMEALETGRTLRFPMSDSRGGPTARWAVTGPTCDSQDTVLLDVALSAGLRAGDRVAVRSAGAYTTGYASAFNGFPAPRVEHRRGVPAPRCAR</sequence>
<dbReference type="Proteomes" id="UP000265614">
    <property type="component" value="Unassembled WGS sequence"/>
</dbReference>
<dbReference type="EC" id="4.1.1.17" evidence="7"/>
<comment type="caution">
    <text evidence="12">The sequence shown here is derived from an EMBL/GenBank/DDBJ whole genome shotgun (WGS) entry which is preliminary data.</text>
</comment>
<name>A0A3A3YNE1_9ACTN</name>
<feature type="compositionally biased region" description="Low complexity" evidence="10">
    <location>
        <begin position="61"/>
        <end position="72"/>
    </location>
</feature>
<dbReference type="OrthoDB" id="9802241at2"/>
<evidence type="ECO:0000313" key="13">
    <source>
        <dbReference type="Proteomes" id="UP000265614"/>
    </source>
</evidence>
<evidence type="ECO:0000256" key="5">
    <source>
        <dbReference type="ARBA" id="ARBA00023239"/>
    </source>
</evidence>
<feature type="compositionally biased region" description="Basic residues" evidence="10">
    <location>
        <begin position="97"/>
        <end position="127"/>
    </location>
</feature>
<evidence type="ECO:0000256" key="10">
    <source>
        <dbReference type="SAM" id="MobiDB-lite"/>
    </source>
</evidence>
<feature type="compositionally biased region" description="Low complexity" evidence="10">
    <location>
        <begin position="84"/>
        <end position="96"/>
    </location>
</feature>
<feature type="domain" description="Orn/DAP/Arg decarboxylase 2 N-terminal" evidence="11">
    <location>
        <begin position="163"/>
        <end position="394"/>
    </location>
</feature>
<dbReference type="InterPro" id="IPR009006">
    <property type="entry name" value="Ala_racemase/Decarboxylase_C"/>
</dbReference>
<comment type="pathway">
    <text evidence="6">Amine and polyamine biosynthesis; putrescine biosynthesis via L-ornithine pathway; putrescine from L-ornithine: step 1/1.</text>
</comment>
<feature type="compositionally biased region" description="Basic residues" evidence="10">
    <location>
        <begin position="10"/>
        <end position="36"/>
    </location>
</feature>
<proteinExistence type="inferred from homology"/>
<dbReference type="PANTHER" id="PTHR11482:SF6">
    <property type="entry name" value="ORNITHINE DECARBOXYLASE 1-RELATED"/>
    <property type="match status" value="1"/>
</dbReference>
<keyword evidence="3" id="KW-0210">Decarboxylase</keyword>
<comment type="similarity">
    <text evidence="2">Belongs to the Orn/Lys/Arg decarboxylase class-II family.</text>
</comment>
<protein>
    <recommendedName>
        <fullName evidence="7">ornithine decarboxylase</fullName>
        <ecNumber evidence="7">4.1.1.17</ecNumber>
    </recommendedName>
</protein>
<feature type="region of interest" description="Disordered" evidence="10">
    <location>
        <begin position="1"/>
        <end position="150"/>
    </location>
</feature>
<dbReference type="Gene3D" id="3.20.20.10">
    <property type="entry name" value="Alanine racemase"/>
    <property type="match status" value="1"/>
</dbReference>
<feature type="modified residue" description="N6-(pyridoxal phosphate)lysine" evidence="9">
    <location>
        <position position="184"/>
    </location>
</feature>
<evidence type="ECO:0000256" key="9">
    <source>
        <dbReference type="PIRSR" id="PIRSR600183-50"/>
    </source>
</evidence>
<keyword evidence="13" id="KW-1185">Reference proteome</keyword>
<dbReference type="GO" id="GO:0004586">
    <property type="term" value="F:ornithine decarboxylase activity"/>
    <property type="evidence" value="ECO:0007669"/>
    <property type="project" value="UniProtKB-EC"/>
</dbReference>
<dbReference type="PROSITE" id="PS00878">
    <property type="entry name" value="ODR_DC_2_1"/>
    <property type="match status" value="1"/>
</dbReference>
<feature type="compositionally biased region" description="Basic residues" evidence="10">
    <location>
        <begin position="45"/>
        <end position="60"/>
    </location>
</feature>
<dbReference type="SUPFAM" id="SSF51419">
    <property type="entry name" value="PLP-binding barrel"/>
    <property type="match status" value="1"/>
</dbReference>
<keyword evidence="4 9" id="KW-0663">Pyridoxal phosphate</keyword>
<dbReference type="AlphaFoldDB" id="A0A3A3YNE1"/>
<dbReference type="Pfam" id="PF02784">
    <property type="entry name" value="Orn_Arg_deC_N"/>
    <property type="match status" value="1"/>
</dbReference>
<evidence type="ECO:0000259" key="11">
    <source>
        <dbReference type="Pfam" id="PF02784"/>
    </source>
</evidence>
<dbReference type="PRINTS" id="PR01179">
    <property type="entry name" value="ODADCRBXLASE"/>
</dbReference>
<evidence type="ECO:0000256" key="7">
    <source>
        <dbReference type="ARBA" id="ARBA00034138"/>
    </source>
</evidence>
<dbReference type="InterPro" id="IPR002433">
    <property type="entry name" value="Orn_de-COase"/>
</dbReference>
<dbReference type="SUPFAM" id="SSF50621">
    <property type="entry name" value="Alanine racemase C-terminal domain-like"/>
    <property type="match status" value="1"/>
</dbReference>
<evidence type="ECO:0000313" key="12">
    <source>
        <dbReference type="EMBL" id="RJK92921.1"/>
    </source>
</evidence>
<dbReference type="Gene3D" id="2.40.37.10">
    <property type="entry name" value="Lyase, Ornithine Decarboxylase, Chain A, domain 1"/>
    <property type="match status" value="1"/>
</dbReference>
<dbReference type="InterPro" id="IPR000183">
    <property type="entry name" value="Orn/DAP/Arg_de-COase"/>
</dbReference>
<dbReference type="InterPro" id="IPR022653">
    <property type="entry name" value="De-COase2_pyr-phos_BS"/>
</dbReference>
<dbReference type="EMBL" id="QZEZ01000011">
    <property type="protein sequence ID" value="RJK92921.1"/>
    <property type="molecule type" value="Genomic_DNA"/>
</dbReference>
<evidence type="ECO:0000256" key="4">
    <source>
        <dbReference type="ARBA" id="ARBA00022898"/>
    </source>
</evidence>
<keyword evidence="5" id="KW-0456">Lyase</keyword>
<evidence type="ECO:0000256" key="1">
    <source>
        <dbReference type="ARBA" id="ARBA00001933"/>
    </source>
</evidence>
<dbReference type="CDD" id="cd00622">
    <property type="entry name" value="PLPDE_III_ODC"/>
    <property type="match status" value="1"/>
</dbReference>
<gene>
    <name evidence="12" type="ORF">D5H78_17510</name>
</gene>
<organism evidence="12 13">
    <name type="scientific">Vallicoccus soli</name>
    <dbReference type="NCBI Taxonomy" id="2339232"/>
    <lineage>
        <taxon>Bacteria</taxon>
        <taxon>Bacillati</taxon>
        <taxon>Actinomycetota</taxon>
        <taxon>Actinomycetes</taxon>
        <taxon>Motilibacterales</taxon>
        <taxon>Vallicoccaceae</taxon>
        <taxon>Vallicoccus</taxon>
    </lineage>
</organism>
<feature type="compositionally biased region" description="Basic residues" evidence="10">
    <location>
        <begin position="73"/>
        <end position="83"/>
    </location>
</feature>
<dbReference type="FunFam" id="3.20.20.10:FF:000008">
    <property type="entry name" value="Ornithine decarboxylase"/>
    <property type="match status" value="1"/>
</dbReference>
<dbReference type="PANTHER" id="PTHR11482">
    <property type="entry name" value="ARGININE/DIAMINOPIMELATE/ORNITHINE DECARBOXYLASE"/>
    <property type="match status" value="1"/>
</dbReference>
<dbReference type="InterPro" id="IPR022644">
    <property type="entry name" value="De-COase2_N"/>
</dbReference>
<evidence type="ECO:0000256" key="8">
    <source>
        <dbReference type="ARBA" id="ARBA00049127"/>
    </source>
</evidence>
<dbReference type="PRINTS" id="PR01182">
    <property type="entry name" value="ORNDCRBXLASE"/>
</dbReference>
<feature type="active site" description="Proton donor" evidence="9">
    <location>
        <position position="457"/>
    </location>
</feature>
<evidence type="ECO:0000256" key="2">
    <source>
        <dbReference type="ARBA" id="ARBA00008872"/>
    </source>
</evidence>
<evidence type="ECO:0000256" key="6">
    <source>
        <dbReference type="ARBA" id="ARBA00034115"/>
    </source>
</evidence>
<evidence type="ECO:0000256" key="3">
    <source>
        <dbReference type="ARBA" id="ARBA00022793"/>
    </source>
</evidence>